<sequence length="285" mass="31969">MVRNKPNKKKGGPANRNNRSYRPSPPPNDRGRIESDTWRPDRRHDLPPRPPRDPYDFRSGGGDSYRPRMPQSDFTFRVDKPAGIKEYPSDNYRGSYDRPRRDGRGRGRGGRGGRRWQPPPHPSERAIVSGATANLPEERLGEEGAAKFRSIDELSDDDELEMDISDSEETEGPSKKRAKTGDDSASGDAAPKWSNPDPYTALPCPDESTRKKRDMVKLIRKARVEDETAAKLAASTEAEDFISFDLTEDESSEDEVVEVPPPPTSCTTTATPERPPRTKSLYWTS</sequence>
<name>A0A428SYV7_9HYPO</name>
<feature type="region of interest" description="Disordered" evidence="1">
    <location>
        <begin position="241"/>
        <end position="285"/>
    </location>
</feature>
<gene>
    <name evidence="2" type="ORF">CDV31_014085</name>
</gene>
<organism evidence="2 3">
    <name type="scientific">Fusarium ambrosium</name>
    <dbReference type="NCBI Taxonomy" id="131363"/>
    <lineage>
        <taxon>Eukaryota</taxon>
        <taxon>Fungi</taxon>
        <taxon>Dikarya</taxon>
        <taxon>Ascomycota</taxon>
        <taxon>Pezizomycotina</taxon>
        <taxon>Sordariomycetes</taxon>
        <taxon>Hypocreomycetidae</taxon>
        <taxon>Hypocreales</taxon>
        <taxon>Nectriaceae</taxon>
        <taxon>Fusarium</taxon>
        <taxon>Fusarium solani species complex</taxon>
    </lineage>
</organism>
<keyword evidence="3" id="KW-1185">Reference proteome</keyword>
<proteinExistence type="predicted"/>
<protein>
    <recommendedName>
        <fullName evidence="4">Btz domain-containing protein</fullName>
    </recommendedName>
</protein>
<feature type="compositionally biased region" description="Basic and acidic residues" evidence="1">
    <location>
        <begin position="136"/>
        <end position="152"/>
    </location>
</feature>
<feature type="region of interest" description="Disordered" evidence="1">
    <location>
        <begin position="1"/>
        <end position="212"/>
    </location>
</feature>
<feature type="compositionally biased region" description="Acidic residues" evidence="1">
    <location>
        <begin position="153"/>
        <end position="171"/>
    </location>
</feature>
<accession>A0A428SYV7</accession>
<comment type="caution">
    <text evidence="2">The sequence shown here is derived from an EMBL/GenBank/DDBJ whole genome shotgun (WGS) entry which is preliminary data.</text>
</comment>
<dbReference type="AlphaFoldDB" id="A0A428SYV7"/>
<evidence type="ECO:0000313" key="3">
    <source>
        <dbReference type="Proteomes" id="UP000288429"/>
    </source>
</evidence>
<evidence type="ECO:0000256" key="1">
    <source>
        <dbReference type="SAM" id="MobiDB-lite"/>
    </source>
</evidence>
<evidence type="ECO:0008006" key="4">
    <source>
        <dbReference type="Google" id="ProtNLM"/>
    </source>
</evidence>
<feature type="compositionally biased region" description="Basic residues" evidence="1">
    <location>
        <begin position="1"/>
        <end position="11"/>
    </location>
</feature>
<dbReference type="EMBL" id="NIZV01000308">
    <property type="protein sequence ID" value="RSL94987.1"/>
    <property type="molecule type" value="Genomic_DNA"/>
</dbReference>
<reference evidence="2 3" key="1">
    <citation type="submission" date="2017-06" db="EMBL/GenBank/DDBJ databases">
        <title>Cmopartive genomic analysis of Ambrosia Fusariam Clade fungi.</title>
        <authorList>
            <person name="Stajich J.E."/>
            <person name="Carrillo J."/>
            <person name="Kijimoto T."/>
            <person name="Eskalen A."/>
            <person name="O'Donnell K."/>
            <person name="Kasson M."/>
        </authorList>
    </citation>
    <scope>NUCLEOTIDE SEQUENCE [LARGE SCALE GENOMIC DNA]</scope>
    <source>
        <strain evidence="2 3">NRRL 20438</strain>
    </source>
</reference>
<feature type="compositionally biased region" description="Acidic residues" evidence="1">
    <location>
        <begin position="241"/>
        <end position="257"/>
    </location>
</feature>
<evidence type="ECO:0000313" key="2">
    <source>
        <dbReference type="EMBL" id="RSL94987.1"/>
    </source>
</evidence>
<feature type="compositionally biased region" description="Basic and acidic residues" evidence="1">
    <location>
        <begin position="29"/>
        <end position="56"/>
    </location>
</feature>
<feature type="compositionally biased region" description="Basic and acidic residues" evidence="1">
    <location>
        <begin position="95"/>
        <end position="105"/>
    </location>
</feature>
<dbReference type="Proteomes" id="UP000288429">
    <property type="component" value="Unassembled WGS sequence"/>
</dbReference>
<feature type="compositionally biased region" description="Low complexity" evidence="1">
    <location>
        <begin position="12"/>
        <end position="22"/>
    </location>
</feature>